<reference evidence="2 3" key="1">
    <citation type="submission" date="2020-05" db="EMBL/GenBank/DDBJ databases">
        <title>Novel Mycoplasma species detected in Mirounga angustirostris (northern elephant seal) from the USA.</title>
        <authorList>
            <person name="Volokhov D.V."/>
        </authorList>
    </citation>
    <scope>NUCLEOTIDE SEQUENCE [LARGE SCALE GENOMIC DNA]</scope>
    <source>
        <strain evidence="2 3">Mirounga ES2806-NAS</strain>
    </source>
</reference>
<protein>
    <submittedName>
        <fullName evidence="2">Carboxymuconolactone decarboxylase family protein</fullName>
    </submittedName>
</protein>
<dbReference type="RefSeq" id="WP_171112414.1">
    <property type="nucleotide sequence ID" value="NZ_CP053097.1"/>
</dbReference>
<dbReference type="Proteomes" id="UP000502118">
    <property type="component" value="Chromosome"/>
</dbReference>
<organism evidence="2 3">
    <name type="scientific">Mycoplasma miroungirhinis</name>
    <dbReference type="NCBI Taxonomy" id="754516"/>
    <lineage>
        <taxon>Bacteria</taxon>
        <taxon>Bacillati</taxon>
        <taxon>Mycoplasmatota</taxon>
        <taxon>Mollicutes</taxon>
        <taxon>Mycoplasmataceae</taxon>
        <taxon>Mycoplasma</taxon>
    </lineage>
</organism>
<dbReference type="Pfam" id="PF02627">
    <property type="entry name" value="CMD"/>
    <property type="match status" value="1"/>
</dbReference>
<dbReference type="KEGG" id="mmio:HLA92_00335"/>
<dbReference type="InterPro" id="IPR004675">
    <property type="entry name" value="AhpD_core"/>
</dbReference>
<dbReference type="InterPro" id="IPR029032">
    <property type="entry name" value="AhpD-like"/>
</dbReference>
<sequence length="112" mass="12630">MHGFHNKEKKQKYFSQLKAIKGDYLEAHDNFSKTIFRDDILSTKQKELIACAVATSKRCIWCLEAHLPKAKKAGATKEEIVEAVMVSAIFDGGPSIATIMLDIMPLLEELYK</sequence>
<dbReference type="InterPro" id="IPR003779">
    <property type="entry name" value="CMD-like"/>
</dbReference>
<dbReference type="NCBIfam" id="TIGR00778">
    <property type="entry name" value="ahpD_dom"/>
    <property type="match status" value="1"/>
</dbReference>
<evidence type="ECO:0000259" key="1">
    <source>
        <dbReference type="Pfam" id="PF02627"/>
    </source>
</evidence>
<dbReference type="AlphaFoldDB" id="A0A6M4JCC2"/>
<dbReference type="Gene3D" id="1.20.1290.10">
    <property type="entry name" value="AhpD-like"/>
    <property type="match status" value="1"/>
</dbReference>
<dbReference type="GO" id="GO:0051920">
    <property type="term" value="F:peroxiredoxin activity"/>
    <property type="evidence" value="ECO:0007669"/>
    <property type="project" value="InterPro"/>
</dbReference>
<dbReference type="PANTHER" id="PTHR33930:SF2">
    <property type="entry name" value="BLR3452 PROTEIN"/>
    <property type="match status" value="1"/>
</dbReference>
<gene>
    <name evidence="2" type="ORF">HLA92_00335</name>
</gene>
<dbReference type="PANTHER" id="PTHR33930">
    <property type="entry name" value="ALKYL HYDROPEROXIDE REDUCTASE AHPD"/>
    <property type="match status" value="1"/>
</dbReference>
<keyword evidence="3" id="KW-1185">Reference proteome</keyword>
<evidence type="ECO:0000313" key="3">
    <source>
        <dbReference type="Proteomes" id="UP000502118"/>
    </source>
</evidence>
<feature type="domain" description="Carboxymuconolactone decarboxylase-like" evidence="1">
    <location>
        <begin position="23"/>
        <end position="97"/>
    </location>
</feature>
<dbReference type="SUPFAM" id="SSF69118">
    <property type="entry name" value="AhpD-like"/>
    <property type="match status" value="1"/>
</dbReference>
<proteinExistence type="predicted"/>
<name>A0A6M4JCC2_9MOLU</name>
<evidence type="ECO:0000313" key="2">
    <source>
        <dbReference type="EMBL" id="QJR43908.1"/>
    </source>
</evidence>
<dbReference type="EMBL" id="CP053097">
    <property type="protein sequence ID" value="QJR43908.1"/>
    <property type="molecule type" value="Genomic_DNA"/>
</dbReference>
<accession>A0A6M4JCC2</accession>